<reference evidence="2 3" key="1">
    <citation type="journal article" date="2016" name="Genome Announc.">
        <title>Draft Genome Sequences of Five Rapidly Growing Mycobacterium Species, M. thermoresistibile, M. fortuitum subsp. acetamidolyticum, M. canariasense, M. brisbanense, and M. novocastrense.</title>
        <authorList>
            <person name="Katahira K."/>
            <person name="Ogura Y."/>
            <person name="Gotoh Y."/>
            <person name="Hayashi T."/>
        </authorList>
    </citation>
    <scope>NUCLEOTIDE SEQUENCE [LARGE SCALE GENOMIC DNA]</scope>
    <source>
        <strain evidence="2 3">JCM6362</strain>
    </source>
</reference>
<feature type="domain" description="SnoaL-like" evidence="1">
    <location>
        <begin position="13"/>
        <end position="122"/>
    </location>
</feature>
<accession>A0A100XCB3</accession>
<gene>
    <name evidence="2" type="ORF">RMCT_0875</name>
</gene>
<proteinExistence type="predicted"/>
<organism evidence="2 3">
    <name type="scientific">Mycolicibacterium thermoresistibile</name>
    <name type="common">Mycobacterium thermoresistibile</name>
    <dbReference type="NCBI Taxonomy" id="1797"/>
    <lineage>
        <taxon>Bacteria</taxon>
        <taxon>Bacillati</taxon>
        <taxon>Actinomycetota</taxon>
        <taxon>Actinomycetes</taxon>
        <taxon>Mycobacteriales</taxon>
        <taxon>Mycobacteriaceae</taxon>
        <taxon>Mycolicibacterium</taxon>
    </lineage>
</organism>
<dbReference type="InterPro" id="IPR032710">
    <property type="entry name" value="NTF2-like_dom_sf"/>
</dbReference>
<dbReference type="OrthoDB" id="3681559at2"/>
<dbReference type="EMBL" id="BCTB01000004">
    <property type="protein sequence ID" value="GAT13904.1"/>
    <property type="molecule type" value="Genomic_DNA"/>
</dbReference>
<dbReference type="RefSeq" id="WP_003926964.1">
    <property type="nucleotide sequence ID" value="NZ_BCTB01000004.1"/>
</dbReference>
<evidence type="ECO:0000313" key="3">
    <source>
        <dbReference type="Proteomes" id="UP000069654"/>
    </source>
</evidence>
<dbReference type="Gene3D" id="3.10.450.50">
    <property type="match status" value="1"/>
</dbReference>
<dbReference type="Pfam" id="PF12680">
    <property type="entry name" value="SnoaL_2"/>
    <property type="match status" value="1"/>
</dbReference>
<dbReference type="SUPFAM" id="SSF54427">
    <property type="entry name" value="NTF2-like"/>
    <property type="match status" value="1"/>
</dbReference>
<protein>
    <recommendedName>
        <fullName evidence="1">SnoaL-like domain-containing protein</fullName>
    </recommendedName>
</protein>
<dbReference type="OMA" id="ITHFCEF"/>
<reference evidence="3" key="2">
    <citation type="submission" date="2016-02" db="EMBL/GenBank/DDBJ databases">
        <title>Draft genome sequence of five rapidly growing Mycobacterium species.</title>
        <authorList>
            <person name="Katahira K."/>
            <person name="Gotou Y."/>
            <person name="Iida K."/>
            <person name="Ogura Y."/>
            <person name="Hayashi T."/>
        </authorList>
    </citation>
    <scope>NUCLEOTIDE SEQUENCE [LARGE SCALE GENOMIC DNA]</scope>
    <source>
        <strain evidence="3">JCM6362</strain>
    </source>
</reference>
<dbReference type="InterPro" id="IPR037401">
    <property type="entry name" value="SnoaL-like"/>
</dbReference>
<dbReference type="STRING" id="1797.RMCT_0875"/>
<comment type="caution">
    <text evidence="2">The sequence shown here is derived from an EMBL/GenBank/DDBJ whole genome shotgun (WGS) entry which is preliminary data.</text>
</comment>
<evidence type="ECO:0000259" key="1">
    <source>
        <dbReference type="Pfam" id="PF12680"/>
    </source>
</evidence>
<name>A0A100XCB3_MYCTH</name>
<evidence type="ECO:0000313" key="2">
    <source>
        <dbReference type="EMBL" id="GAT13904.1"/>
    </source>
</evidence>
<dbReference type="Proteomes" id="UP000069654">
    <property type="component" value="Unassembled WGS sequence"/>
</dbReference>
<sequence length="146" mass="16882">MSDDLRKANIEVVRAYLNGINTWDFDGMRELMAPDFVFEQLFAPPGMQKRYEGRDALLDFQRRLAETVITENLHDFEFDTLASDPGVVIVTYRSDMKFVDPNQSYANDYICRFVVRSGRITHFQEYYDSCRLVLGFGGSVSRLQLG</sequence>
<dbReference type="AlphaFoldDB" id="A0A100XCB3"/>